<evidence type="ECO:0000256" key="1">
    <source>
        <dbReference type="SAM" id="SignalP"/>
    </source>
</evidence>
<keyword evidence="3" id="KW-1185">Reference proteome</keyword>
<dbReference type="InterPro" id="IPR021268">
    <property type="entry name" value="DUF2845"/>
</dbReference>
<gene>
    <name evidence="2" type="ORF">CKO42_19930</name>
</gene>
<dbReference type="RefSeq" id="WP_200247869.1">
    <property type="nucleotide sequence ID" value="NZ_NRRY01000045.1"/>
</dbReference>
<accession>A0A9X1B6G2</accession>
<evidence type="ECO:0000313" key="2">
    <source>
        <dbReference type="EMBL" id="MBK1620657.1"/>
    </source>
</evidence>
<sequence length="107" mass="12312">MRHLVLIGCLLLAAAPAHALRCGNSVISEGDSSLRLKRFCGEPAQVEQREDRVAVERYDSSRQHYYTDYVVKPYEIWTYNFGPRRFINRIEVRDGVIKQITTGGYGY</sequence>
<evidence type="ECO:0008006" key="4">
    <source>
        <dbReference type="Google" id="ProtNLM"/>
    </source>
</evidence>
<feature type="chain" id="PRO_5040739012" description="DUF2845 domain-containing protein" evidence="1">
    <location>
        <begin position="20"/>
        <end position="107"/>
    </location>
</feature>
<reference evidence="2 3" key="1">
    <citation type="journal article" date="2020" name="Microorganisms">
        <title>Osmotic Adaptation and Compatible Solute Biosynthesis of Phototrophic Bacteria as Revealed from Genome Analyses.</title>
        <authorList>
            <person name="Imhoff J.F."/>
            <person name="Rahn T."/>
            <person name="Kunzel S."/>
            <person name="Keller A."/>
            <person name="Neulinger S.C."/>
        </authorList>
    </citation>
    <scope>NUCLEOTIDE SEQUENCE [LARGE SCALE GENOMIC DNA]</scope>
    <source>
        <strain evidence="2 3">DSM 25653</strain>
    </source>
</reference>
<dbReference type="AlphaFoldDB" id="A0A9X1B6G2"/>
<organism evidence="2 3">
    <name type="scientific">Lamprobacter modestohalophilus</name>
    <dbReference type="NCBI Taxonomy" id="1064514"/>
    <lineage>
        <taxon>Bacteria</taxon>
        <taxon>Pseudomonadati</taxon>
        <taxon>Pseudomonadota</taxon>
        <taxon>Gammaproteobacteria</taxon>
        <taxon>Chromatiales</taxon>
        <taxon>Chromatiaceae</taxon>
        <taxon>Lamprobacter</taxon>
    </lineage>
</organism>
<dbReference type="Pfam" id="PF11006">
    <property type="entry name" value="DUF2845"/>
    <property type="match status" value="1"/>
</dbReference>
<evidence type="ECO:0000313" key="3">
    <source>
        <dbReference type="Proteomes" id="UP001138768"/>
    </source>
</evidence>
<feature type="signal peptide" evidence="1">
    <location>
        <begin position="1"/>
        <end position="19"/>
    </location>
</feature>
<dbReference type="EMBL" id="NRRY01000045">
    <property type="protein sequence ID" value="MBK1620657.1"/>
    <property type="molecule type" value="Genomic_DNA"/>
</dbReference>
<comment type="caution">
    <text evidence="2">The sequence shown here is derived from an EMBL/GenBank/DDBJ whole genome shotgun (WGS) entry which is preliminary data.</text>
</comment>
<dbReference type="Proteomes" id="UP001138768">
    <property type="component" value="Unassembled WGS sequence"/>
</dbReference>
<protein>
    <recommendedName>
        <fullName evidence="4">DUF2845 domain-containing protein</fullName>
    </recommendedName>
</protein>
<name>A0A9X1B6G2_9GAMM</name>
<keyword evidence="1" id="KW-0732">Signal</keyword>
<proteinExistence type="predicted"/>